<name>K0RXI2_THAOC</name>
<organism evidence="1 2">
    <name type="scientific">Thalassiosira oceanica</name>
    <name type="common">Marine diatom</name>
    <dbReference type="NCBI Taxonomy" id="159749"/>
    <lineage>
        <taxon>Eukaryota</taxon>
        <taxon>Sar</taxon>
        <taxon>Stramenopiles</taxon>
        <taxon>Ochrophyta</taxon>
        <taxon>Bacillariophyta</taxon>
        <taxon>Coscinodiscophyceae</taxon>
        <taxon>Thalassiosirophycidae</taxon>
        <taxon>Thalassiosirales</taxon>
        <taxon>Thalassiosiraceae</taxon>
        <taxon>Thalassiosira</taxon>
    </lineage>
</organism>
<feature type="non-terminal residue" evidence="1">
    <location>
        <position position="1"/>
    </location>
</feature>
<evidence type="ECO:0000313" key="1">
    <source>
        <dbReference type="EMBL" id="EJK57650.1"/>
    </source>
</evidence>
<dbReference type="Proteomes" id="UP000266841">
    <property type="component" value="Unassembled WGS sequence"/>
</dbReference>
<dbReference type="EMBL" id="AGNL01027487">
    <property type="protein sequence ID" value="EJK57650.1"/>
    <property type="molecule type" value="Genomic_DNA"/>
</dbReference>
<accession>K0RXI2</accession>
<dbReference type="AlphaFoldDB" id="K0RXI2"/>
<proteinExistence type="predicted"/>
<evidence type="ECO:0000313" key="2">
    <source>
        <dbReference type="Proteomes" id="UP000266841"/>
    </source>
</evidence>
<reference evidence="1 2" key="1">
    <citation type="journal article" date="2012" name="Genome Biol.">
        <title>Genome and low-iron response of an oceanic diatom adapted to chronic iron limitation.</title>
        <authorList>
            <person name="Lommer M."/>
            <person name="Specht M."/>
            <person name="Roy A.S."/>
            <person name="Kraemer L."/>
            <person name="Andreson R."/>
            <person name="Gutowska M.A."/>
            <person name="Wolf J."/>
            <person name="Bergner S.V."/>
            <person name="Schilhabel M.B."/>
            <person name="Klostermeier U.C."/>
            <person name="Beiko R.G."/>
            <person name="Rosenstiel P."/>
            <person name="Hippler M."/>
            <person name="Laroche J."/>
        </authorList>
    </citation>
    <scope>NUCLEOTIDE SEQUENCE [LARGE SCALE GENOMIC DNA]</scope>
    <source>
        <strain evidence="1 2">CCMP1005</strain>
    </source>
</reference>
<sequence length="178" mass="18527">SGNDRCLVGSDTLRAGTASAYGARSLAPTQEAYMGSDTLRAGTASAYGARSLAPTQEAYMGSDKLQVGTESAYGARSLTPSKISANINHDHLCSYDVGELVVDLLDISQVTKQAAKAHSHAPEGVARRGFDCPKRREMTAYGDGLGARGSLPLPLGLDSLYCGDVAVPTLGPFDTSLE</sequence>
<comment type="caution">
    <text evidence="1">The sequence shown here is derived from an EMBL/GenBank/DDBJ whole genome shotgun (WGS) entry which is preliminary data.</text>
</comment>
<keyword evidence="2" id="KW-1185">Reference proteome</keyword>
<gene>
    <name evidence="1" type="ORF">THAOC_22281</name>
</gene>
<protein>
    <submittedName>
        <fullName evidence="1">Uncharacterized protein</fullName>
    </submittedName>
</protein>